<dbReference type="EMBL" id="VUMD01000001">
    <property type="protein sequence ID" value="MSS35131.1"/>
    <property type="molecule type" value="Genomic_DNA"/>
</dbReference>
<dbReference type="PIRSF" id="PIRSF002854">
    <property type="entry name" value="MetQ"/>
    <property type="match status" value="1"/>
</dbReference>
<dbReference type="Pfam" id="PF03180">
    <property type="entry name" value="Lipoprotein_9"/>
    <property type="match status" value="1"/>
</dbReference>
<gene>
    <name evidence="9" type="ORF">FYJ39_00690</name>
</gene>
<evidence type="ECO:0000256" key="8">
    <source>
        <dbReference type="SAM" id="SignalP"/>
    </source>
</evidence>
<keyword evidence="5" id="KW-0564">Palmitate</keyword>
<keyword evidence="10" id="KW-1185">Reference proteome</keyword>
<dbReference type="AlphaFoldDB" id="A0A7X2NHR3"/>
<dbReference type="Gene3D" id="3.40.190.10">
    <property type="entry name" value="Periplasmic binding protein-like II"/>
    <property type="match status" value="2"/>
</dbReference>
<proteinExistence type="inferred from homology"/>
<comment type="similarity">
    <text evidence="2">Belongs to the NlpA lipoprotein family.</text>
</comment>
<keyword evidence="4" id="KW-0472">Membrane</keyword>
<dbReference type="CDD" id="cd13597">
    <property type="entry name" value="PBP2_lipoprotein_Tp32"/>
    <property type="match status" value="1"/>
</dbReference>
<dbReference type="PANTHER" id="PTHR30429">
    <property type="entry name" value="D-METHIONINE-BINDING LIPOPROTEIN METQ"/>
    <property type="match status" value="1"/>
</dbReference>
<evidence type="ECO:0000256" key="5">
    <source>
        <dbReference type="ARBA" id="ARBA00023139"/>
    </source>
</evidence>
<sequence length="311" mass="32591">MKKHVLGVAVLAAALAAGSLTACAGGGNKEAASTAETTASTEAAAGASQESSAEAKDQASQAEKKPAEGLKEIVVGASPAPHAEILEAANQVLQTKGYTLKIVEYTDYVLPNNALDSGDLDANYFQHKPYLDSFNEQNGTKLVSAGAIHYEPFGIYAGKTASLEELPDKATVLVPNDVSNEARALLLLEAQGLIKLKEGVGLEATKNDIVENTKNLDIVELEAAQLPRSLQDSDIAVINGNYAIEAGLKVSQALATEDSQSLAATTYGNIVAVKEGKENDEGIKALIEALTSQEVKQFMEDTYEGAVVPLF</sequence>
<name>A0A7X2NHR3_9CLOT</name>
<reference evidence="9 10" key="1">
    <citation type="submission" date="2019-08" db="EMBL/GenBank/DDBJ databases">
        <title>In-depth cultivation of the pig gut microbiome towards novel bacterial diversity and tailored functional studies.</title>
        <authorList>
            <person name="Wylensek D."/>
            <person name="Hitch T.C.A."/>
            <person name="Clavel T."/>
        </authorList>
    </citation>
    <scope>NUCLEOTIDE SEQUENCE [LARGE SCALE GENOMIC DNA]</scope>
    <source>
        <strain evidence="9 10">WCA-389-WT-23D1</strain>
    </source>
</reference>
<feature type="signal peptide" evidence="8">
    <location>
        <begin position="1"/>
        <end position="24"/>
    </location>
</feature>
<dbReference type="GO" id="GO:0016020">
    <property type="term" value="C:membrane"/>
    <property type="evidence" value="ECO:0007669"/>
    <property type="project" value="UniProtKB-SubCell"/>
</dbReference>
<evidence type="ECO:0000256" key="6">
    <source>
        <dbReference type="ARBA" id="ARBA00023288"/>
    </source>
</evidence>
<evidence type="ECO:0000256" key="4">
    <source>
        <dbReference type="ARBA" id="ARBA00023136"/>
    </source>
</evidence>
<dbReference type="Proteomes" id="UP000429958">
    <property type="component" value="Unassembled WGS sequence"/>
</dbReference>
<evidence type="ECO:0000256" key="3">
    <source>
        <dbReference type="ARBA" id="ARBA00022729"/>
    </source>
</evidence>
<keyword evidence="6" id="KW-0449">Lipoprotein</keyword>
<protein>
    <submittedName>
        <fullName evidence="9">ABC transporter substrate-binding protein</fullName>
    </submittedName>
</protein>
<feature type="chain" id="PRO_5031197234" evidence="8">
    <location>
        <begin position="25"/>
        <end position="311"/>
    </location>
</feature>
<feature type="compositionally biased region" description="Low complexity" evidence="7">
    <location>
        <begin position="34"/>
        <end position="52"/>
    </location>
</feature>
<comment type="subcellular location">
    <subcellularLocation>
        <location evidence="1">Membrane</location>
        <topology evidence="1">Lipid-anchor</topology>
    </subcellularLocation>
</comment>
<evidence type="ECO:0000256" key="1">
    <source>
        <dbReference type="ARBA" id="ARBA00004635"/>
    </source>
</evidence>
<comment type="caution">
    <text evidence="9">The sequence shown here is derived from an EMBL/GenBank/DDBJ whole genome shotgun (WGS) entry which is preliminary data.</text>
</comment>
<evidence type="ECO:0000313" key="9">
    <source>
        <dbReference type="EMBL" id="MSS35131.1"/>
    </source>
</evidence>
<dbReference type="SUPFAM" id="SSF53850">
    <property type="entry name" value="Periplasmic binding protein-like II"/>
    <property type="match status" value="1"/>
</dbReference>
<dbReference type="RefSeq" id="WP_154470547.1">
    <property type="nucleotide sequence ID" value="NZ_DBEWUL010000008.1"/>
</dbReference>
<evidence type="ECO:0000256" key="2">
    <source>
        <dbReference type="ARBA" id="ARBA00008973"/>
    </source>
</evidence>
<keyword evidence="3 8" id="KW-0732">Signal</keyword>
<dbReference type="PANTHER" id="PTHR30429:SF0">
    <property type="entry name" value="METHIONINE-BINDING LIPOPROTEIN METQ"/>
    <property type="match status" value="1"/>
</dbReference>
<dbReference type="PROSITE" id="PS51257">
    <property type="entry name" value="PROKAR_LIPOPROTEIN"/>
    <property type="match status" value="1"/>
</dbReference>
<dbReference type="InterPro" id="IPR004872">
    <property type="entry name" value="Lipoprotein_NlpA"/>
</dbReference>
<feature type="compositionally biased region" description="Basic and acidic residues" evidence="7">
    <location>
        <begin position="53"/>
        <end position="67"/>
    </location>
</feature>
<organism evidence="9 10">
    <name type="scientific">Clostridium porci</name>
    <dbReference type="NCBI Taxonomy" id="2605778"/>
    <lineage>
        <taxon>Bacteria</taxon>
        <taxon>Bacillati</taxon>
        <taxon>Bacillota</taxon>
        <taxon>Clostridia</taxon>
        <taxon>Eubacteriales</taxon>
        <taxon>Clostridiaceae</taxon>
        <taxon>Clostridium</taxon>
    </lineage>
</organism>
<accession>A0A7X2NHR3</accession>
<feature type="region of interest" description="Disordered" evidence="7">
    <location>
        <begin position="34"/>
        <end position="67"/>
    </location>
</feature>
<evidence type="ECO:0000256" key="7">
    <source>
        <dbReference type="SAM" id="MobiDB-lite"/>
    </source>
</evidence>
<evidence type="ECO:0000313" key="10">
    <source>
        <dbReference type="Proteomes" id="UP000429958"/>
    </source>
</evidence>